<keyword evidence="5" id="KW-0597">Phosphoprotein</keyword>
<evidence type="ECO:0000256" key="5">
    <source>
        <dbReference type="ARBA" id="ARBA00022553"/>
    </source>
</evidence>
<evidence type="ECO:0000256" key="11">
    <source>
        <dbReference type="ARBA" id="ARBA00022989"/>
    </source>
</evidence>
<comment type="caution">
    <text evidence="18">The sequence shown here is derived from an EMBL/GenBank/DDBJ whole genome shotgun (WGS) entry which is preliminary data.</text>
</comment>
<dbReference type="Gene3D" id="6.10.340.10">
    <property type="match status" value="1"/>
</dbReference>
<organism evidence="18 19">
    <name type="scientific">Paenibacillus flagellatus</name>
    <dbReference type="NCBI Taxonomy" id="2211139"/>
    <lineage>
        <taxon>Bacteria</taxon>
        <taxon>Bacillati</taxon>
        <taxon>Bacillota</taxon>
        <taxon>Bacilli</taxon>
        <taxon>Bacillales</taxon>
        <taxon>Paenibacillaceae</taxon>
        <taxon>Paenibacillus</taxon>
    </lineage>
</organism>
<evidence type="ECO:0000256" key="12">
    <source>
        <dbReference type="ARBA" id="ARBA00023012"/>
    </source>
</evidence>
<dbReference type="SMART" id="SM00387">
    <property type="entry name" value="HATPase_c"/>
    <property type="match status" value="1"/>
</dbReference>
<dbReference type="EMBL" id="QJVJ01000013">
    <property type="protein sequence ID" value="PYI51421.1"/>
    <property type="molecule type" value="Genomic_DNA"/>
</dbReference>
<gene>
    <name evidence="18" type="ORF">DLM86_25480</name>
</gene>
<sequence>MTVILLFIGIFQYVFMREFLFQNKAETMQSQLRSVSRDVLPNIVGGVDGEPSGVPQGGSQRGGQGGSQAGPQGGPDGAGPGRKPMFVFPDMAFAVIDNAGTFTNMSDWPGAGTPPQLAPEQYEAAKSKRMDANAEVNYTIARDAEGDEQLVVLQPIDMRGRLFGVAQLSMKTSLIMDVAVSQLIAFVSLSLLALLLGLLAFVPVLRRTLVPLSKIVRTVERIDAGNLDERFPAKQGQLELDRLAMSFNGMLERLEASFEAEKEAKEQMRRFVADASHELRTPLTSIHGFLEVLLRGAANQPDQLHRALNSMYGESERINKLVRDLLLLAKLDQAPAFERKEGELDVLLQEMEPQLRLLAGGRDVAFRLAPEARCMYDADKMKQVVLNLFHNAVQHTDPESGRIEISVGIVPDGVELTVKDNGPGIPEEHLPRVFDRFYRSESSRTRKSGGAGLGLSITRSIVDLHGGTIRAESRAGEGAAFHVTLPAPRTAAVSADG</sequence>
<feature type="compositionally biased region" description="Gly residues" evidence="14">
    <location>
        <begin position="55"/>
        <end position="80"/>
    </location>
</feature>
<dbReference type="EC" id="2.7.13.3" evidence="3"/>
<evidence type="ECO:0000259" key="16">
    <source>
        <dbReference type="PROSITE" id="PS50109"/>
    </source>
</evidence>
<evidence type="ECO:0000256" key="2">
    <source>
        <dbReference type="ARBA" id="ARBA00004651"/>
    </source>
</evidence>
<reference evidence="18 19" key="1">
    <citation type="submission" date="2018-05" db="EMBL/GenBank/DDBJ databases">
        <title>Paenibacillus flagellatus sp. nov., isolated from selenium mineral soil.</title>
        <authorList>
            <person name="Dai X."/>
        </authorList>
    </citation>
    <scope>NUCLEOTIDE SEQUENCE [LARGE SCALE GENOMIC DNA]</scope>
    <source>
        <strain evidence="18 19">DXL2</strain>
    </source>
</reference>
<dbReference type="PANTHER" id="PTHR45436:SF5">
    <property type="entry name" value="SENSOR HISTIDINE KINASE TRCS"/>
    <property type="match status" value="1"/>
</dbReference>
<evidence type="ECO:0000256" key="13">
    <source>
        <dbReference type="ARBA" id="ARBA00023136"/>
    </source>
</evidence>
<keyword evidence="6" id="KW-0808">Transferase</keyword>
<dbReference type="PROSITE" id="PS50885">
    <property type="entry name" value="HAMP"/>
    <property type="match status" value="1"/>
</dbReference>
<evidence type="ECO:0000256" key="4">
    <source>
        <dbReference type="ARBA" id="ARBA00022475"/>
    </source>
</evidence>
<dbReference type="Gene3D" id="1.10.287.130">
    <property type="match status" value="1"/>
</dbReference>
<keyword evidence="10" id="KW-0067">ATP-binding</keyword>
<keyword evidence="19" id="KW-1185">Reference proteome</keyword>
<dbReference type="GO" id="GO:0005886">
    <property type="term" value="C:plasma membrane"/>
    <property type="evidence" value="ECO:0007669"/>
    <property type="project" value="UniProtKB-SubCell"/>
</dbReference>
<dbReference type="InterPro" id="IPR003660">
    <property type="entry name" value="HAMP_dom"/>
</dbReference>
<evidence type="ECO:0000256" key="9">
    <source>
        <dbReference type="ARBA" id="ARBA00022777"/>
    </source>
</evidence>
<proteinExistence type="predicted"/>
<dbReference type="PRINTS" id="PR00344">
    <property type="entry name" value="BCTRLSENSOR"/>
</dbReference>
<dbReference type="FunFam" id="1.10.287.130:FF:000001">
    <property type="entry name" value="Two-component sensor histidine kinase"/>
    <property type="match status" value="1"/>
</dbReference>
<dbReference type="InterPro" id="IPR036097">
    <property type="entry name" value="HisK_dim/P_sf"/>
</dbReference>
<dbReference type="SMART" id="SM00388">
    <property type="entry name" value="HisKA"/>
    <property type="match status" value="1"/>
</dbReference>
<dbReference type="GO" id="GO:0000155">
    <property type="term" value="F:phosphorelay sensor kinase activity"/>
    <property type="evidence" value="ECO:0007669"/>
    <property type="project" value="InterPro"/>
</dbReference>
<dbReference type="Pfam" id="PF00672">
    <property type="entry name" value="HAMP"/>
    <property type="match status" value="1"/>
</dbReference>
<keyword evidence="9 18" id="KW-0418">Kinase</keyword>
<dbReference type="InterPro" id="IPR005467">
    <property type="entry name" value="His_kinase_dom"/>
</dbReference>
<dbReference type="FunFam" id="3.30.565.10:FF:000006">
    <property type="entry name" value="Sensor histidine kinase WalK"/>
    <property type="match status" value="1"/>
</dbReference>
<evidence type="ECO:0000256" key="3">
    <source>
        <dbReference type="ARBA" id="ARBA00012438"/>
    </source>
</evidence>
<feature type="domain" description="Histidine kinase" evidence="16">
    <location>
        <begin position="274"/>
        <end position="489"/>
    </location>
</feature>
<name>A0A2V5JXJ9_9BACL</name>
<keyword evidence="7 15" id="KW-0812">Transmembrane</keyword>
<dbReference type="PANTHER" id="PTHR45436">
    <property type="entry name" value="SENSOR HISTIDINE KINASE YKOH"/>
    <property type="match status" value="1"/>
</dbReference>
<dbReference type="InterPro" id="IPR004358">
    <property type="entry name" value="Sig_transdc_His_kin-like_C"/>
</dbReference>
<evidence type="ECO:0000256" key="10">
    <source>
        <dbReference type="ARBA" id="ARBA00022840"/>
    </source>
</evidence>
<dbReference type="SUPFAM" id="SSF55874">
    <property type="entry name" value="ATPase domain of HSP90 chaperone/DNA topoisomerase II/histidine kinase"/>
    <property type="match status" value="1"/>
</dbReference>
<keyword evidence="4" id="KW-1003">Cell membrane</keyword>
<evidence type="ECO:0000256" key="7">
    <source>
        <dbReference type="ARBA" id="ARBA00022692"/>
    </source>
</evidence>
<comment type="subcellular location">
    <subcellularLocation>
        <location evidence="2">Cell membrane</location>
        <topology evidence="2">Multi-pass membrane protein</topology>
    </subcellularLocation>
</comment>
<dbReference type="InterPro" id="IPR050428">
    <property type="entry name" value="TCS_sensor_his_kinase"/>
</dbReference>
<dbReference type="SUPFAM" id="SSF158472">
    <property type="entry name" value="HAMP domain-like"/>
    <property type="match status" value="1"/>
</dbReference>
<dbReference type="Proteomes" id="UP000247476">
    <property type="component" value="Unassembled WGS sequence"/>
</dbReference>
<evidence type="ECO:0000256" key="6">
    <source>
        <dbReference type="ARBA" id="ARBA00022679"/>
    </source>
</evidence>
<dbReference type="SMART" id="SM00304">
    <property type="entry name" value="HAMP"/>
    <property type="match status" value="1"/>
</dbReference>
<keyword evidence="8" id="KW-0547">Nucleotide-binding</keyword>
<dbReference type="GO" id="GO:0005524">
    <property type="term" value="F:ATP binding"/>
    <property type="evidence" value="ECO:0007669"/>
    <property type="project" value="UniProtKB-KW"/>
</dbReference>
<evidence type="ECO:0000256" key="1">
    <source>
        <dbReference type="ARBA" id="ARBA00000085"/>
    </source>
</evidence>
<evidence type="ECO:0000256" key="15">
    <source>
        <dbReference type="SAM" id="Phobius"/>
    </source>
</evidence>
<dbReference type="InterPro" id="IPR036890">
    <property type="entry name" value="HATPase_C_sf"/>
</dbReference>
<dbReference type="OrthoDB" id="335833at2"/>
<evidence type="ECO:0000313" key="18">
    <source>
        <dbReference type="EMBL" id="PYI51421.1"/>
    </source>
</evidence>
<feature type="transmembrane region" description="Helical" evidence="15">
    <location>
        <begin position="183"/>
        <end position="205"/>
    </location>
</feature>
<dbReference type="Gene3D" id="3.30.565.10">
    <property type="entry name" value="Histidine kinase-like ATPase, C-terminal domain"/>
    <property type="match status" value="1"/>
</dbReference>
<dbReference type="InterPro" id="IPR003661">
    <property type="entry name" value="HisK_dim/P_dom"/>
</dbReference>
<dbReference type="Pfam" id="PF00512">
    <property type="entry name" value="HisKA"/>
    <property type="match status" value="1"/>
</dbReference>
<accession>A0A2V5JXJ9</accession>
<evidence type="ECO:0000313" key="19">
    <source>
        <dbReference type="Proteomes" id="UP000247476"/>
    </source>
</evidence>
<dbReference type="CDD" id="cd00082">
    <property type="entry name" value="HisKA"/>
    <property type="match status" value="1"/>
</dbReference>
<dbReference type="Pfam" id="PF02518">
    <property type="entry name" value="HATPase_c"/>
    <property type="match status" value="1"/>
</dbReference>
<dbReference type="CDD" id="cd06225">
    <property type="entry name" value="HAMP"/>
    <property type="match status" value="1"/>
</dbReference>
<keyword evidence="11 15" id="KW-1133">Transmembrane helix</keyword>
<protein>
    <recommendedName>
        <fullName evidence="3">histidine kinase</fullName>
        <ecNumber evidence="3">2.7.13.3</ecNumber>
    </recommendedName>
</protein>
<dbReference type="AlphaFoldDB" id="A0A2V5JXJ9"/>
<dbReference type="CDD" id="cd00075">
    <property type="entry name" value="HATPase"/>
    <property type="match status" value="1"/>
</dbReference>
<feature type="domain" description="HAMP" evidence="17">
    <location>
        <begin position="206"/>
        <end position="259"/>
    </location>
</feature>
<dbReference type="SUPFAM" id="SSF47384">
    <property type="entry name" value="Homodimeric domain of signal transducing histidine kinase"/>
    <property type="match status" value="1"/>
</dbReference>
<evidence type="ECO:0000256" key="14">
    <source>
        <dbReference type="SAM" id="MobiDB-lite"/>
    </source>
</evidence>
<evidence type="ECO:0000259" key="17">
    <source>
        <dbReference type="PROSITE" id="PS50885"/>
    </source>
</evidence>
<dbReference type="InterPro" id="IPR003594">
    <property type="entry name" value="HATPase_dom"/>
</dbReference>
<evidence type="ECO:0000256" key="8">
    <source>
        <dbReference type="ARBA" id="ARBA00022741"/>
    </source>
</evidence>
<keyword evidence="13 15" id="KW-0472">Membrane</keyword>
<feature type="region of interest" description="Disordered" evidence="14">
    <location>
        <begin position="43"/>
        <end position="81"/>
    </location>
</feature>
<keyword evidence="12" id="KW-0902">Two-component regulatory system</keyword>
<comment type="catalytic activity">
    <reaction evidence="1">
        <text>ATP + protein L-histidine = ADP + protein N-phospho-L-histidine.</text>
        <dbReference type="EC" id="2.7.13.3"/>
    </reaction>
</comment>
<dbReference type="PROSITE" id="PS50109">
    <property type="entry name" value="HIS_KIN"/>
    <property type="match status" value="1"/>
</dbReference>